<comment type="caution">
    <text evidence="1">The sequence shown here is derived from an EMBL/GenBank/DDBJ whole genome shotgun (WGS) entry which is preliminary data.</text>
</comment>
<accession>A0A1R3G0H7</accession>
<evidence type="ECO:0000313" key="2">
    <source>
        <dbReference type="Proteomes" id="UP000188268"/>
    </source>
</evidence>
<proteinExistence type="predicted"/>
<dbReference type="AlphaFoldDB" id="A0A1R3G0H7"/>
<dbReference type="EMBL" id="AWWV01015759">
    <property type="protein sequence ID" value="OMO51594.1"/>
    <property type="molecule type" value="Genomic_DNA"/>
</dbReference>
<reference evidence="1 2" key="1">
    <citation type="submission" date="2013-09" db="EMBL/GenBank/DDBJ databases">
        <title>Corchorus capsularis genome sequencing.</title>
        <authorList>
            <person name="Alam M."/>
            <person name="Haque M.S."/>
            <person name="Islam M.S."/>
            <person name="Emdad E.M."/>
            <person name="Islam M.M."/>
            <person name="Ahmed B."/>
            <person name="Halim A."/>
            <person name="Hossen Q.M.M."/>
            <person name="Hossain M.Z."/>
            <person name="Ahmed R."/>
            <person name="Khan M.M."/>
            <person name="Islam R."/>
            <person name="Rashid M.M."/>
            <person name="Khan S.A."/>
            <person name="Rahman M.S."/>
            <person name="Alam M."/>
        </authorList>
    </citation>
    <scope>NUCLEOTIDE SEQUENCE [LARGE SCALE GENOMIC DNA]</scope>
    <source>
        <strain evidence="2">cv. CVL-1</strain>
        <tissue evidence="1">Whole seedling</tissue>
    </source>
</reference>
<name>A0A1R3G0H7_COCAP</name>
<sequence length="38" mass="4470">MGRWSTEIHDCIGGASTDSTYWTRQRRLLVRMMRQRGG</sequence>
<evidence type="ECO:0000313" key="1">
    <source>
        <dbReference type="EMBL" id="OMO51594.1"/>
    </source>
</evidence>
<keyword evidence="2" id="KW-1185">Reference proteome</keyword>
<protein>
    <submittedName>
        <fullName evidence="1">Uncharacterized protein</fullName>
    </submittedName>
</protein>
<gene>
    <name evidence="1" type="ORF">CCACVL1_29691</name>
</gene>
<dbReference type="Gramene" id="OMO51594">
    <property type="protein sequence ID" value="OMO51594"/>
    <property type="gene ID" value="CCACVL1_29691"/>
</dbReference>
<dbReference type="Proteomes" id="UP000188268">
    <property type="component" value="Unassembled WGS sequence"/>
</dbReference>
<organism evidence="1 2">
    <name type="scientific">Corchorus capsularis</name>
    <name type="common">Jute</name>
    <dbReference type="NCBI Taxonomy" id="210143"/>
    <lineage>
        <taxon>Eukaryota</taxon>
        <taxon>Viridiplantae</taxon>
        <taxon>Streptophyta</taxon>
        <taxon>Embryophyta</taxon>
        <taxon>Tracheophyta</taxon>
        <taxon>Spermatophyta</taxon>
        <taxon>Magnoliopsida</taxon>
        <taxon>eudicotyledons</taxon>
        <taxon>Gunneridae</taxon>
        <taxon>Pentapetalae</taxon>
        <taxon>rosids</taxon>
        <taxon>malvids</taxon>
        <taxon>Malvales</taxon>
        <taxon>Malvaceae</taxon>
        <taxon>Grewioideae</taxon>
        <taxon>Apeibeae</taxon>
        <taxon>Corchorus</taxon>
    </lineage>
</organism>